<dbReference type="EMBL" id="JAPFCC010000001">
    <property type="protein sequence ID" value="MCW7555947.1"/>
    <property type="molecule type" value="Genomic_DNA"/>
</dbReference>
<gene>
    <name evidence="1" type="ORF">NX722_25625</name>
</gene>
<name>A0ABT3N2U3_9GAMM</name>
<evidence type="ECO:0000313" key="1">
    <source>
        <dbReference type="EMBL" id="MCW7555947.1"/>
    </source>
</evidence>
<dbReference type="RefSeq" id="WP_262565680.1">
    <property type="nucleotide sequence ID" value="NZ_JAPFCC010000001.1"/>
</dbReference>
<accession>A0ABT3N2U3</accession>
<organism evidence="1 2">
    <name type="scientific">Endozoicomonas gorgoniicola</name>
    <dbReference type="NCBI Taxonomy" id="1234144"/>
    <lineage>
        <taxon>Bacteria</taxon>
        <taxon>Pseudomonadati</taxon>
        <taxon>Pseudomonadota</taxon>
        <taxon>Gammaproteobacteria</taxon>
        <taxon>Oceanospirillales</taxon>
        <taxon>Endozoicomonadaceae</taxon>
        <taxon>Endozoicomonas</taxon>
    </lineage>
</organism>
<evidence type="ECO:0000313" key="2">
    <source>
        <dbReference type="Proteomes" id="UP001209854"/>
    </source>
</evidence>
<proteinExistence type="predicted"/>
<keyword evidence="2" id="KW-1185">Reference proteome</keyword>
<dbReference type="Proteomes" id="UP001209854">
    <property type="component" value="Unassembled WGS sequence"/>
</dbReference>
<protein>
    <recommendedName>
        <fullName evidence="3">Transposase</fullName>
    </recommendedName>
</protein>
<comment type="caution">
    <text evidence="1">The sequence shown here is derived from an EMBL/GenBank/DDBJ whole genome shotgun (WGS) entry which is preliminary data.</text>
</comment>
<reference evidence="1 2" key="1">
    <citation type="submission" date="2022-10" db="EMBL/GenBank/DDBJ databases">
        <title>High-quality genome sequences of two octocoral-associated bacteria, Endozoicomonas euniceicola EF212 and Endozoicomonas gorgoniicola PS125.</title>
        <authorList>
            <person name="Chiou Y.-J."/>
            <person name="Chen Y.-H."/>
        </authorList>
    </citation>
    <scope>NUCLEOTIDE SEQUENCE [LARGE SCALE GENOMIC DNA]</scope>
    <source>
        <strain evidence="1 2">PS125</strain>
    </source>
</reference>
<evidence type="ECO:0008006" key="3">
    <source>
        <dbReference type="Google" id="ProtNLM"/>
    </source>
</evidence>
<sequence>MTTPKSEYLQIGKSPVTAMPEEEFIINVYCLVDDLFKKLFPDPIRNRGFEPQTPFKKNMKDKRPKQFVRLIMRVRRRVETVIGQLAHYFDMEYSGCRNMLHMTARMARKLLAYNVGVFLNVQASKPATQFENLIAA</sequence>